<evidence type="ECO:0000313" key="10">
    <source>
        <dbReference type="Proteomes" id="UP000323454"/>
    </source>
</evidence>
<keyword evidence="2" id="KW-0813">Transport</keyword>
<dbReference type="InterPro" id="IPR000390">
    <property type="entry name" value="Small_drug/metabolite_transptr"/>
</dbReference>
<keyword evidence="5 8" id="KW-1133">Transmembrane helix</keyword>
<dbReference type="Proteomes" id="UP000323454">
    <property type="component" value="Unassembled WGS sequence"/>
</dbReference>
<dbReference type="PANTHER" id="PTHR30561:SF1">
    <property type="entry name" value="MULTIDRUG TRANSPORTER EMRE"/>
    <property type="match status" value="1"/>
</dbReference>
<protein>
    <submittedName>
        <fullName evidence="9">Multidrug efflux SMR transporter</fullName>
    </submittedName>
</protein>
<dbReference type="GO" id="GO:0022857">
    <property type="term" value="F:transmembrane transporter activity"/>
    <property type="evidence" value="ECO:0007669"/>
    <property type="project" value="InterPro"/>
</dbReference>
<keyword evidence="3" id="KW-1003">Cell membrane</keyword>
<evidence type="ECO:0000256" key="5">
    <source>
        <dbReference type="ARBA" id="ARBA00022989"/>
    </source>
</evidence>
<evidence type="ECO:0000313" key="9">
    <source>
        <dbReference type="EMBL" id="KAA2248436.1"/>
    </source>
</evidence>
<dbReference type="Pfam" id="PF00893">
    <property type="entry name" value="Multi_Drug_Res"/>
    <property type="match status" value="1"/>
</dbReference>
<dbReference type="GO" id="GO:0005886">
    <property type="term" value="C:plasma membrane"/>
    <property type="evidence" value="ECO:0007669"/>
    <property type="project" value="UniProtKB-SubCell"/>
</dbReference>
<feature type="transmembrane region" description="Helical" evidence="8">
    <location>
        <begin position="30"/>
        <end position="51"/>
    </location>
</feature>
<evidence type="ECO:0000256" key="8">
    <source>
        <dbReference type="SAM" id="Phobius"/>
    </source>
</evidence>
<sequence length="108" mass="11168">MTMYLWLGVAIVSEIAATISLKLSESFTRLVPSIVLVVGYLVAFTALSFALKAGMAIGVAYAIWSAVGVAFVAVIGALFLGESMNLTMAGGLVLIIGGVVMLELGQAR</sequence>
<reference evidence="9 10" key="1">
    <citation type="submission" date="2019-09" db="EMBL/GenBank/DDBJ databases">
        <title>Goodfellowia gen. nov., a new genus of the Pseudonocardineae related to Actinoalloteichus, containing Goodfellowia coeruleoviolacea gen. nov., comb. nov. gen. nov., comb. nov.</title>
        <authorList>
            <person name="Labeda D."/>
        </authorList>
    </citation>
    <scope>NUCLEOTIDE SEQUENCE [LARGE SCALE GENOMIC DNA]</scope>
    <source>
        <strain evidence="9 10">AN110305</strain>
    </source>
</reference>
<gene>
    <name evidence="9" type="ORF">F0L68_39875</name>
</gene>
<evidence type="ECO:0000256" key="7">
    <source>
        <dbReference type="RuleBase" id="RU003942"/>
    </source>
</evidence>
<keyword evidence="10" id="KW-1185">Reference proteome</keyword>
<evidence type="ECO:0000256" key="1">
    <source>
        <dbReference type="ARBA" id="ARBA00004651"/>
    </source>
</evidence>
<dbReference type="AlphaFoldDB" id="A0A5B2WD57"/>
<dbReference type="InterPro" id="IPR037185">
    <property type="entry name" value="EmrE-like"/>
</dbReference>
<comment type="similarity">
    <text evidence="7">Belongs to the drug/metabolite transporter (DMT) superfamily. Small multidrug resistance (SMR) (TC 2.A.7.1) family.</text>
</comment>
<evidence type="ECO:0000256" key="2">
    <source>
        <dbReference type="ARBA" id="ARBA00022448"/>
    </source>
</evidence>
<accession>A0A5B2WD57</accession>
<keyword evidence="6 8" id="KW-0472">Membrane</keyword>
<dbReference type="SUPFAM" id="SSF103481">
    <property type="entry name" value="Multidrug resistance efflux transporter EmrE"/>
    <property type="match status" value="1"/>
</dbReference>
<evidence type="ECO:0000256" key="3">
    <source>
        <dbReference type="ARBA" id="ARBA00022475"/>
    </source>
</evidence>
<dbReference type="FunFam" id="1.10.3730.20:FF:000001">
    <property type="entry name" value="Quaternary ammonium compound resistance transporter SugE"/>
    <property type="match status" value="1"/>
</dbReference>
<dbReference type="EMBL" id="VUOB01000106">
    <property type="protein sequence ID" value="KAA2248436.1"/>
    <property type="molecule type" value="Genomic_DNA"/>
</dbReference>
<evidence type="ECO:0000256" key="6">
    <source>
        <dbReference type="ARBA" id="ARBA00023136"/>
    </source>
</evidence>
<reference evidence="9 10" key="2">
    <citation type="submission" date="2019-09" db="EMBL/GenBank/DDBJ databases">
        <authorList>
            <person name="Jin C."/>
        </authorList>
    </citation>
    <scope>NUCLEOTIDE SEQUENCE [LARGE SCALE GENOMIC DNA]</scope>
    <source>
        <strain evidence="9 10">AN110305</strain>
    </source>
</reference>
<evidence type="ECO:0000256" key="4">
    <source>
        <dbReference type="ARBA" id="ARBA00022692"/>
    </source>
</evidence>
<feature type="transmembrane region" description="Helical" evidence="8">
    <location>
        <begin position="86"/>
        <end position="105"/>
    </location>
</feature>
<organism evidence="9 10">
    <name type="scientific">Solihabitans fulvus</name>
    <dbReference type="NCBI Taxonomy" id="1892852"/>
    <lineage>
        <taxon>Bacteria</taxon>
        <taxon>Bacillati</taxon>
        <taxon>Actinomycetota</taxon>
        <taxon>Actinomycetes</taxon>
        <taxon>Pseudonocardiales</taxon>
        <taxon>Pseudonocardiaceae</taxon>
        <taxon>Solihabitans</taxon>
    </lineage>
</organism>
<name>A0A5B2WD57_9PSEU</name>
<proteinExistence type="inferred from homology"/>
<dbReference type="PANTHER" id="PTHR30561">
    <property type="entry name" value="SMR FAMILY PROTON-DEPENDENT DRUG EFFLUX TRANSPORTER SUGE"/>
    <property type="match status" value="1"/>
</dbReference>
<dbReference type="Gene3D" id="1.10.3730.20">
    <property type="match status" value="1"/>
</dbReference>
<dbReference type="InterPro" id="IPR045324">
    <property type="entry name" value="Small_multidrug_res"/>
</dbReference>
<feature type="transmembrane region" description="Helical" evidence="8">
    <location>
        <begin position="58"/>
        <end position="80"/>
    </location>
</feature>
<comment type="subcellular location">
    <subcellularLocation>
        <location evidence="1 7">Cell membrane</location>
        <topology evidence="1 7">Multi-pass membrane protein</topology>
    </subcellularLocation>
</comment>
<dbReference type="OrthoDB" id="3175079at2"/>
<keyword evidence="4 7" id="KW-0812">Transmembrane</keyword>
<comment type="caution">
    <text evidence="9">The sequence shown here is derived from an EMBL/GenBank/DDBJ whole genome shotgun (WGS) entry which is preliminary data.</text>
</comment>